<keyword evidence="6" id="KW-1185">Reference proteome</keyword>
<evidence type="ECO:0000313" key="6">
    <source>
        <dbReference type="Proteomes" id="UP000029074"/>
    </source>
</evidence>
<dbReference type="GO" id="GO:0008324">
    <property type="term" value="F:monoatomic cation transmembrane transporter activity"/>
    <property type="evidence" value="ECO:0007669"/>
    <property type="project" value="InterPro"/>
</dbReference>
<dbReference type="InterPro" id="IPR036291">
    <property type="entry name" value="NAD(P)-bd_dom_sf"/>
</dbReference>
<protein>
    <submittedName>
        <fullName evidence="4">Potassium transporter</fullName>
    </submittedName>
    <submittedName>
        <fullName evidence="3">TrkA N-terminal domain protein</fullName>
    </submittedName>
</protein>
<comment type="caution">
    <text evidence="3">The sequence shown here is derived from an EMBL/GenBank/DDBJ whole genome shotgun (WGS) entry which is preliminary data.</text>
</comment>
<dbReference type="Gene3D" id="3.40.50.720">
    <property type="entry name" value="NAD(P)-binding Rossmann-like Domain"/>
    <property type="match status" value="1"/>
</dbReference>
<dbReference type="AlphaFoldDB" id="D1NTW7"/>
<dbReference type="InterPro" id="IPR003148">
    <property type="entry name" value="RCK_N"/>
</dbReference>
<dbReference type="Pfam" id="PF02080">
    <property type="entry name" value="TrkA_C"/>
    <property type="match status" value="1"/>
</dbReference>
<dbReference type="InterPro" id="IPR036721">
    <property type="entry name" value="RCK_C_sf"/>
</dbReference>
<dbReference type="STRING" id="561180.BIFGAL_03288"/>
<organism evidence="3 5">
    <name type="scientific">Bifidobacterium gallicum DSM 20093 = LMG 11596</name>
    <dbReference type="NCBI Taxonomy" id="561180"/>
    <lineage>
        <taxon>Bacteria</taxon>
        <taxon>Bacillati</taxon>
        <taxon>Actinomycetota</taxon>
        <taxon>Actinomycetes</taxon>
        <taxon>Bifidobacteriales</taxon>
        <taxon>Bifidobacteriaceae</taxon>
        <taxon>Bifidobacterium</taxon>
    </lineage>
</organism>
<dbReference type="PANTHER" id="PTHR43833:SF7">
    <property type="entry name" value="KTR SYSTEM POTASSIUM UPTAKE PROTEIN C"/>
    <property type="match status" value="1"/>
</dbReference>
<feature type="domain" description="RCK C-terminal" evidence="1">
    <location>
        <begin position="186"/>
        <end position="243"/>
    </location>
</feature>
<dbReference type="GO" id="GO:0006813">
    <property type="term" value="P:potassium ion transport"/>
    <property type="evidence" value="ECO:0007669"/>
    <property type="project" value="InterPro"/>
</dbReference>
<feature type="domain" description="RCK N-terminal" evidence="2">
    <location>
        <begin position="36"/>
        <end position="149"/>
    </location>
</feature>
<sequence length="245" mass="26707">MVSIADVVNRITHFKDTKKPVNHKEKRTTMADTRSVLVVGLGRFGSAVATTLDAMGQDVLAVDRDASLVNRWSSQIPTVQADTTDVLALEQLNASDFDTAVVAIGDSVEASVITAGNLLDAGISDIWAKSVSKEHARILQRIGARHIINAETDAGNRVGHLVSGNYMDYIELEGAYNVVKIHTPIWAIGTTIHDARVNERFGITIIGVKSPGHEFAYGSNDLEMHRNDELIILGKQDQIDHFIRG</sequence>
<proteinExistence type="predicted"/>
<dbReference type="eggNOG" id="COG0569">
    <property type="taxonomic scope" value="Bacteria"/>
</dbReference>
<dbReference type="InterPro" id="IPR050721">
    <property type="entry name" value="Trk_Ktr_HKT_K-transport"/>
</dbReference>
<dbReference type="PANTHER" id="PTHR43833">
    <property type="entry name" value="POTASSIUM CHANNEL PROTEIN 2-RELATED-RELATED"/>
    <property type="match status" value="1"/>
</dbReference>
<reference evidence="3 5" key="1">
    <citation type="submission" date="2009-11" db="EMBL/GenBank/DDBJ databases">
        <authorList>
            <person name="Weinstock G."/>
            <person name="Sodergren E."/>
            <person name="Clifton S."/>
            <person name="Fulton L."/>
            <person name="Fulton B."/>
            <person name="Courtney L."/>
            <person name="Fronick C."/>
            <person name="Harrison M."/>
            <person name="Strong C."/>
            <person name="Farmer C."/>
            <person name="Delahaunty K."/>
            <person name="Markovic C."/>
            <person name="Hall O."/>
            <person name="Minx P."/>
            <person name="Tomlinson C."/>
            <person name="Mitreva M."/>
            <person name="Nelson J."/>
            <person name="Hou S."/>
            <person name="Wollam A."/>
            <person name="Pepin K.H."/>
            <person name="Johnson M."/>
            <person name="Bhonagiri V."/>
            <person name="Nash W.E."/>
            <person name="Warren W."/>
            <person name="Chinwalla A."/>
            <person name="Mardis E.R."/>
            <person name="Wilson R.K."/>
        </authorList>
    </citation>
    <scope>NUCLEOTIDE SEQUENCE [LARGE SCALE GENOMIC DNA]</scope>
    <source>
        <strain evidence="3 5">DSM 20093</strain>
    </source>
</reference>
<dbReference type="EMBL" id="JGYW01000005">
    <property type="protein sequence ID" value="KFI58840.1"/>
    <property type="molecule type" value="Genomic_DNA"/>
</dbReference>
<reference evidence="4 6" key="2">
    <citation type="submission" date="2014-03" db="EMBL/GenBank/DDBJ databases">
        <title>Genomics of Bifidobacteria.</title>
        <authorList>
            <person name="Ventura M."/>
            <person name="Milani C."/>
            <person name="Lugli G.A."/>
        </authorList>
    </citation>
    <scope>NUCLEOTIDE SEQUENCE [LARGE SCALE GENOMIC DNA]</scope>
    <source>
        <strain evidence="4 6">LMG 11596</strain>
    </source>
</reference>
<evidence type="ECO:0000259" key="2">
    <source>
        <dbReference type="Pfam" id="PF02254"/>
    </source>
</evidence>
<gene>
    <name evidence="4" type="ORF">BGLCM_1135</name>
    <name evidence="3" type="ORF">BIFGAL_03288</name>
</gene>
<dbReference type="InterPro" id="IPR006037">
    <property type="entry name" value="RCK_C"/>
</dbReference>
<dbReference type="Proteomes" id="UP000029074">
    <property type="component" value="Unassembled WGS sequence"/>
</dbReference>
<evidence type="ECO:0000313" key="5">
    <source>
        <dbReference type="Proteomes" id="UP000003656"/>
    </source>
</evidence>
<accession>D1NTW7</accession>
<evidence type="ECO:0000313" key="4">
    <source>
        <dbReference type="EMBL" id="KFI58840.1"/>
    </source>
</evidence>
<dbReference type="Proteomes" id="UP000003656">
    <property type="component" value="Unassembled WGS sequence"/>
</dbReference>
<dbReference type="Pfam" id="PF02254">
    <property type="entry name" value="TrkA_N"/>
    <property type="match status" value="1"/>
</dbReference>
<name>D1NTW7_9BIFI</name>
<evidence type="ECO:0000313" key="3">
    <source>
        <dbReference type="EMBL" id="EFA23171.1"/>
    </source>
</evidence>
<evidence type="ECO:0000259" key="1">
    <source>
        <dbReference type="Pfam" id="PF02080"/>
    </source>
</evidence>
<dbReference type="SUPFAM" id="SSF51735">
    <property type="entry name" value="NAD(P)-binding Rossmann-fold domains"/>
    <property type="match status" value="1"/>
</dbReference>
<dbReference type="EMBL" id="ABXB03000002">
    <property type="protein sequence ID" value="EFA23171.1"/>
    <property type="molecule type" value="Genomic_DNA"/>
</dbReference>
<dbReference type="SUPFAM" id="SSF116726">
    <property type="entry name" value="TrkA C-terminal domain-like"/>
    <property type="match status" value="1"/>
</dbReference>
<dbReference type="Gene3D" id="3.30.70.1450">
    <property type="entry name" value="Regulator of K+ conductance, C-terminal domain"/>
    <property type="match status" value="1"/>
</dbReference>